<evidence type="ECO:0000256" key="1">
    <source>
        <dbReference type="ARBA" id="ARBA00005872"/>
    </source>
</evidence>
<dbReference type="Pfam" id="PF09789">
    <property type="entry name" value="CC149"/>
    <property type="match status" value="1"/>
</dbReference>
<evidence type="ECO:0000313" key="5">
    <source>
        <dbReference type="Proteomes" id="UP001187531"/>
    </source>
</evidence>
<evidence type="ECO:0008006" key="6">
    <source>
        <dbReference type="Google" id="ProtNLM"/>
    </source>
</evidence>
<comment type="caution">
    <text evidence="4">The sequence shown here is derived from an EMBL/GenBank/DDBJ whole genome shotgun (WGS) entry which is preliminary data.</text>
</comment>
<keyword evidence="5" id="KW-1185">Reference proteome</keyword>
<protein>
    <recommendedName>
        <fullName evidence="6">Coiled-coil domain-containing protein 149</fullName>
    </recommendedName>
</protein>
<dbReference type="EMBL" id="JAVRJZ010000017">
    <property type="protein sequence ID" value="KAK2709928.1"/>
    <property type="molecule type" value="Genomic_DNA"/>
</dbReference>
<reference evidence="4" key="1">
    <citation type="submission" date="2023-07" db="EMBL/GenBank/DDBJ databases">
        <title>Chromosome-level genome assembly of Artemia franciscana.</title>
        <authorList>
            <person name="Jo E."/>
        </authorList>
    </citation>
    <scope>NUCLEOTIDE SEQUENCE</scope>
    <source>
        <tissue evidence="4">Whole body</tissue>
    </source>
</reference>
<organism evidence="4 5">
    <name type="scientific">Artemia franciscana</name>
    <name type="common">Brine shrimp</name>
    <name type="synonym">Artemia sanfranciscana</name>
    <dbReference type="NCBI Taxonomy" id="6661"/>
    <lineage>
        <taxon>Eukaryota</taxon>
        <taxon>Metazoa</taxon>
        <taxon>Ecdysozoa</taxon>
        <taxon>Arthropoda</taxon>
        <taxon>Crustacea</taxon>
        <taxon>Branchiopoda</taxon>
        <taxon>Anostraca</taxon>
        <taxon>Artemiidae</taxon>
        <taxon>Artemia</taxon>
    </lineage>
</organism>
<dbReference type="PANTHER" id="PTHR21682:SF2">
    <property type="entry name" value="COILED-COIL DOMAIN-CONTAINING PROTEIN 149"/>
    <property type="match status" value="1"/>
</dbReference>
<accession>A0AA88HEM0</accession>
<dbReference type="AlphaFoldDB" id="A0AA88HEM0"/>
<dbReference type="InterPro" id="IPR019179">
    <property type="entry name" value="CC149"/>
</dbReference>
<sequence>MVPIGVLERQLKSKTEALLILSQELENVQMDKEALTLALQSLKKQIKHMGLDTSKLMEFAEENSTLKEKIYLYEKRIEDLELDNKTLRMQNFGMKGKKEVSTHNTACDHLDKMEKLLKKIQSLEQDVQALLDEKQELSDEKDHLRKSLHRLNHYLNQSMKRSPEEERIISVDGLVLENICLHDKIEQMAQDNQNLIKMYQKYKLTKEPKKKGKPAKDVNSFNGLFMSMSNVRDLMLDISKPLALPSSENTLSSSPYNEFEVMRDACRSLVDTLEDRCAALAQAKKLNKQLASRLLQLEDLLSGNCSENGIVTYPSKYLMKDYNSTNIEEEMAKIRLADICPEEGAWVTVISPENNPTELENPDLEEPFDDLPPDLKKLVEDAKSLLVSALPQ</sequence>
<dbReference type="PANTHER" id="PTHR21682">
    <property type="entry name" value="COILED-COIL DOMAIN-CONTAINING PROTEIN 149"/>
    <property type="match status" value="1"/>
</dbReference>
<feature type="coiled-coil region" evidence="3">
    <location>
        <begin position="25"/>
        <end position="147"/>
    </location>
</feature>
<gene>
    <name evidence="4" type="ORF">QYM36_013565</name>
</gene>
<proteinExistence type="inferred from homology"/>
<keyword evidence="2 3" id="KW-0175">Coiled coil</keyword>
<evidence type="ECO:0000313" key="4">
    <source>
        <dbReference type="EMBL" id="KAK2709928.1"/>
    </source>
</evidence>
<name>A0AA88HEM0_ARTSF</name>
<dbReference type="Proteomes" id="UP001187531">
    <property type="component" value="Unassembled WGS sequence"/>
</dbReference>
<evidence type="ECO:0000256" key="2">
    <source>
        <dbReference type="ARBA" id="ARBA00023054"/>
    </source>
</evidence>
<comment type="similarity">
    <text evidence="1">Belongs to the CCDC149 family.</text>
</comment>
<evidence type="ECO:0000256" key="3">
    <source>
        <dbReference type="SAM" id="Coils"/>
    </source>
</evidence>